<protein>
    <submittedName>
        <fullName evidence="1">Uncharacterized protein</fullName>
    </submittedName>
</protein>
<sequence>MNRRDTLVEQVIRRSVTIANGAEGVVSISIPTDVNVFLKGVGWDYYGSATYKLLDSHRQLHSGSNQLGSVGLPQQWSIPFYVRGTLSLYITNNTGASQDYTAVFILHTDSLLDIASQGGACALSTMPASGVVTDVQLYGFAGTTSTSLKCDSSGYLMVALTTTPTIDIGDVAVMGVVSGTDTKVGAVTISSVTSLNVNIQAEGGAAMSATNPLWTELTDGSAAISSSNPLDVQITDGTTGATITAGLTALKVDLVGEGGAAIAAANPVFTELTDGTNAISATNPLPTRNIATGTLLCGTAATTSDTAVALGSTTACRKLTIQADYANTTLMYVGNATSQLMVLYAGDSIDIEVDDISKVYIKRTTGGANVTANYVGG</sequence>
<name>A0ABS6RUR2_9BACT</name>
<comment type="caution">
    <text evidence="1">The sequence shown here is derived from an EMBL/GenBank/DDBJ whole genome shotgun (WGS) entry which is preliminary data.</text>
</comment>
<evidence type="ECO:0000313" key="1">
    <source>
        <dbReference type="EMBL" id="MBV6340364.1"/>
    </source>
</evidence>
<dbReference type="RefSeq" id="WP_218250984.1">
    <property type="nucleotide sequence ID" value="NZ_JABXWD010000019.1"/>
</dbReference>
<accession>A0ABS6RUR2</accession>
<reference evidence="1 2" key="1">
    <citation type="journal article" date="2020" name="J Geophys Res Biogeosci">
        <title>Magnetotaxis as an Adaptation to Enable Bacterial Shuttling of Microbial Sulfur and Sulfur Cycling Across Aquatic Oxic#Anoxic Interfaces.</title>
        <authorList>
            <person name="Li J."/>
            <person name="Liu P."/>
            <person name="Wang J."/>
            <person name="Roberts A.P."/>
            <person name="Pan Y."/>
        </authorList>
    </citation>
    <scope>NUCLEOTIDE SEQUENCE [LARGE SCALE GENOMIC DNA]</scope>
    <source>
        <strain evidence="1 2">MYR-1_YQ</strain>
    </source>
</reference>
<proteinExistence type="predicted"/>
<organism evidence="1 2">
    <name type="scientific">Candidatus Magnetobacterium casense</name>
    <dbReference type="NCBI Taxonomy" id="1455061"/>
    <lineage>
        <taxon>Bacteria</taxon>
        <taxon>Pseudomonadati</taxon>
        <taxon>Nitrospirota</taxon>
        <taxon>Thermodesulfovibrionia</taxon>
        <taxon>Thermodesulfovibrionales</taxon>
        <taxon>Candidatus Magnetobacteriaceae</taxon>
        <taxon>Candidatus Magnetobacterium</taxon>
    </lineage>
</organism>
<evidence type="ECO:0000313" key="2">
    <source>
        <dbReference type="Proteomes" id="UP001196980"/>
    </source>
</evidence>
<dbReference type="Proteomes" id="UP001196980">
    <property type="component" value="Unassembled WGS sequence"/>
</dbReference>
<keyword evidence="2" id="KW-1185">Reference proteome</keyword>
<dbReference type="EMBL" id="JABXWD010000019">
    <property type="protein sequence ID" value="MBV6340364.1"/>
    <property type="molecule type" value="Genomic_DNA"/>
</dbReference>
<gene>
    <name evidence="1" type="ORF">HWQ67_02080</name>
</gene>